<comment type="caution">
    <text evidence="1">The sequence shown here is derived from an EMBL/GenBank/DDBJ whole genome shotgun (WGS) entry which is preliminary data.</text>
</comment>
<dbReference type="Gene3D" id="1.10.357.10">
    <property type="entry name" value="Tetracycline Repressor, domain 2"/>
    <property type="match status" value="1"/>
</dbReference>
<evidence type="ECO:0000313" key="1">
    <source>
        <dbReference type="EMBL" id="GAI83895.1"/>
    </source>
</evidence>
<feature type="non-terminal residue" evidence="1">
    <location>
        <position position="1"/>
    </location>
</feature>
<protein>
    <recommendedName>
        <fullName evidence="2">TetR/AcrR family transcriptional regulator</fullName>
    </recommendedName>
</protein>
<sequence>VESGEFRNVDVRNACFILGAMIRGFHFREPLRDREFSLEESTELLHSFFLYGIKKG</sequence>
<accession>X1T8M2</accession>
<dbReference type="InterPro" id="IPR036271">
    <property type="entry name" value="Tet_transcr_reg_TetR-rel_C_sf"/>
</dbReference>
<organism evidence="1">
    <name type="scientific">marine sediment metagenome</name>
    <dbReference type="NCBI Taxonomy" id="412755"/>
    <lineage>
        <taxon>unclassified sequences</taxon>
        <taxon>metagenomes</taxon>
        <taxon>ecological metagenomes</taxon>
    </lineage>
</organism>
<dbReference type="EMBL" id="BARW01007032">
    <property type="protein sequence ID" value="GAI83895.1"/>
    <property type="molecule type" value="Genomic_DNA"/>
</dbReference>
<dbReference type="AlphaFoldDB" id="X1T8M2"/>
<reference evidence="1" key="1">
    <citation type="journal article" date="2014" name="Front. Microbiol.">
        <title>High frequency of phylogenetically diverse reductive dehalogenase-homologous genes in deep subseafloor sedimentary metagenomes.</title>
        <authorList>
            <person name="Kawai M."/>
            <person name="Futagami T."/>
            <person name="Toyoda A."/>
            <person name="Takaki Y."/>
            <person name="Nishi S."/>
            <person name="Hori S."/>
            <person name="Arai W."/>
            <person name="Tsubouchi T."/>
            <person name="Morono Y."/>
            <person name="Uchiyama I."/>
            <person name="Ito T."/>
            <person name="Fujiyama A."/>
            <person name="Inagaki F."/>
            <person name="Takami H."/>
        </authorList>
    </citation>
    <scope>NUCLEOTIDE SEQUENCE</scope>
    <source>
        <strain evidence="1">Expedition CK06-06</strain>
    </source>
</reference>
<name>X1T8M2_9ZZZZ</name>
<dbReference type="SUPFAM" id="SSF48498">
    <property type="entry name" value="Tetracyclin repressor-like, C-terminal domain"/>
    <property type="match status" value="1"/>
</dbReference>
<proteinExistence type="predicted"/>
<evidence type="ECO:0008006" key="2">
    <source>
        <dbReference type="Google" id="ProtNLM"/>
    </source>
</evidence>
<gene>
    <name evidence="1" type="ORF">S12H4_14715</name>
</gene>